<name>A0A6A6BN15_9PEZI</name>
<evidence type="ECO:0000256" key="4">
    <source>
        <dbReference type="ARBA" id="ARBA00022827"/>
    </source>
</evidence>
<dbReference type="Gene3D" id="3.10.120.10">
    <property type="entry name" value="Cytochrome b5-like heme/steroid binding domain"/>
    <property type="match status" value="1"/>
</dbReference>
<evidence type="ECO:0000259" key="6">
    <source>
        <dbReference type="PROSITE" id="PS50255"/>
    </source>
</evidence>
<dbReference type="SUPFAM" id="SSF56645">
    <property type="entry name" value="Acyl-CoA dehydrogenase NM domain-like"/>
    <property type="match status" value="1"/>
</dbReference>
<dbReference type="GO" id="GO:0050660">
    <property type="term" value="F:flavin adenine dinucleotide binding"/>
    <property type="evidence" value="ECO:0007669"/>
    <property type="project" value="InterPro"/>
</dbReference>
<accession>A0A6A6BN15</accession>
<feature type="domain" description="Cytochrome b5 heme-binding" evidence="6">
    <location>
        <begin position="3"/>
        <end position="78"/>
    </location>
</feature>
<dbReference type="InterPro" id="IPR050741">
    <property type="entry name" value="Acyl-CoA_dehydrogenase"/>
</dbReference>
<dbReference type="GO" id="GO:0005737">
    <property type="term" value="C:cytoplasm"/>
    <property type="evidence" value="ECO:0007669"/>
    <property type="project" value="TreeGrafter"/>
</dbReference>
<evidence type="ECO:0000256" key="1">
    <source>
        <dbReference type="ARBA" id="ARBA00001974"/>
    </source>
</evidence>
<evidence type="ECO:0000256" key="5">
    <source>
        <dbReference type="ARBA" id="ARBA00023002"/>
    </source>
</evidence>
<dbReference type="InterPro" id="IPR006089">
    <property type="entry name" value="Acyl-CoA_DH_CS"/>
</dbReference>
<evidence type="ECO:0000313" key="8">
    <source>
        <dbReference type="Proteomes" id="UP000799438"/>
    </source>
</evidence>
<dbReference type="InterPro" id="IPR001199">
    <property type="entry name" value="Cyt_B5-like_heme/steroid-bd"/>
</dbReference>
<dbReference type="InterPro" id="IPR006091">
    <property type="entry name" value="Acyl-CoA_Oxase/DH_mid-dom"/>
</dbReference>
<evidence type="ECO:0000256" key="3">
    <source>
        <dbReference type="ARBA" id="ARBA00022630"/>
    </source>
</evidence>
<comment type="similarity">
    <text evidence="2">Belongs to the acyl-CoA dehydrogenase family.</text>
</comment>
<dbReference type="Gene3D" id="2.40.110.10">
    <property type="entry name" value="Butyryl-CoA Dehydrogenase, subunit A, domain 2"/>
    <property type="match status" value="1"/>
</dbReference>
<dbReference type="Gene3D" id="1.10.540.10">
    <property type="entry name" value="Acyl-CoA dehydrogenase/oxidase, N-terminal domain"/>
    <property type="match status" value="1"/>
</dbReference>
<dbReference type="SMART" id="SM01117">
    <property type="entry name" value="Cyt-b5"/>
    <property type="match status" value="1"/>
</dbReference>
<dbReference type="InterPro" id="IPR036250">
    <property type="entry name" value="AcylCo_DH-like_C"/>
</dbReference>
<dbReference type="EMBL" id="ML995479">
    <property type="protein sequence ID" value="KAF2144654.1"/>
    <property type="molecule type" value="Genomic_DNA"/>
</dbReference>
<dbReference type="GO" id="GO:0033539">
    <property type="term" value="P:fatty acid beta-oxidation using acyl-CoA dehydrogenase"/>
    <property type="evidence" value="ECO:0007669"/>
    <property type="project" value="TreeGrafter"/>
</dbReference>
<dbReference type="PANTHER" id="PTHR48083">
    <property type="entry name" value="MEDIUM-CHAIN SPECIFIC ACYL-COA DEHYDROGENASE, MITOCHONDRIAL-RELATED"/>
    <property type="match status" value="1"/>
</dbReference>
<keyword evidence="4" id="KW-0274">FAD</keyword>
<keyword evidence="8" id="KW-1185">Reference proteome</keyword>
<dbReference type="PANTHER" id="PTHR48083:SF28">
    <property type="entry name" value="ACYL-COA DEHYDROGENASE FAMILY PROTEIN (AFU_ORTHOLOGUE AFUA_6G10880)-RELATED"/>
    <property type="match status" value="1"/>
</dbReference>
<dbReference type="RefSeq" id="XP_033400366.1">
    <property type="nucleotide sequence ID" value="XM_033536591.1"/>
</dbReference>
<keyword evidence="3" id="KW-0285">Flavoprotein</keyword>
<dbReference type="InterPro" id="IPR046373">
    <property type="entry name" value="Acyl-CoA_Oxase/DH_mid-dom_sf"/>
</dbReference>
<gene>
    <name evidence="7" type="ORF">K452DRAFT_223060</name>
</gene>
<dbReference type="AlphaFoldDB" id="A0A6A6BN15"/>
<dbReference type="GO" id="GO:0003995">
    <property type="term" value="F:acyl-CoA dehydrogenase activity"/>
    <property type="evidence" value="ECO:0007669"/>
    <property type="project" value="InterPro"/>
</dbReference>
<organism evidence="7 8">
    <name type="scientific">Aplosporella prunicola CBS 121167</name>
    <dbReference type="NCBI Taxonomy" id="1176127"/>
    <lineage>
        <taxon>Eukaryota</taxon>
        <taxon>Fungi</taxon>
        <taxon>Dikarya</taxon>
        <taxon>Ascomycota</taxon>
        <taxon>Pezizomycotina</taxon>
        <taxon>Dothideomycetes</taxon>
        <taxon>Dothideomycetes incertae sedis</taxon>
        <taxon>Botryosphaeriales</taxon>
        <taxon>Aplosporellaceae</taxon>
        <taxon>Aplosporella</taxon>
    </lineage>
</organism>
<dbReference type="InterPro" id="IPR009100">
    <property type="entry name" value="AcylCoA_DH/oxidase_NM_dom_sf"/>
</dbReference>
<dbReference type="InterPro" id="IPR036400">
    <property type="entry name" value="Cyt_B5-like_heme/steroid_sf"/>
</dbReference>
<evidence type="ECO:0000313" key="7">
    <source>
        <dbReference type="EMBL" id="KAF2144654.1"/>
    </source>
</evidence>
<dbReference type="PROSITE" id="PS50255">
    <property type="entry name" value="CYTOCHROME_B5_2"/>
    <property type="match status" value="1"/>
</dbReference>
<dbReference type="Gene3D" id="1.20.140.10">
    <property type="entry name" value="Butyryl-CoA Dehydrogenase, subunit A, domain 3"/>
    <property type="match status" value="1"/>
</dbReference>
<dbReference type="Pfam" id="PF00441">
    <property type="entry name" value="Acyl-CoA_dh_1"/>
    <property type="match status" value="1"/>
</dbReference>
<dbReference type="SUPFAM" id="SSF55856">
    <property type="entry name" value="Cytochrome b5-like heme/steroid binding domain"/>
    <property type="match status" value="1"/>
</dbReference>
<sequence length="512" mass="57177">MPHQVLTRDAVAKHNAPGDLWCIIDHRVYDLSDFTDAHPGGSVVLAQVAGTDATTAFYNLHRQEVLQRYAGLCIGTLEGEAPEVLEPQPGDLSPVPYAEPLWLRPQFRSPYYRDSHRRLRRAMREFTDRHVSPEAQAKEVDGTYISQELIDRMAETNVLAMRLGPGEHLHGRSLLGGVVDGKEFDYFHDLVMAQEGVRANARGFQDGNMAGMMISLTAVRQWLGDRALRDKVTEECLSGKKKICLAITEAFAGSDVAGIRTTATKTPDGKHYVINGTKKWITNGMFSDYFVVGCKTEKGFSVILVEHGEGVETKPIKTSYSTAAATAYIEFEDVKVPVNHLLGKEHQGFKVIMSNFNHERWAMACAVIRWQRTIVEECLKWSNQRVVFGKNLLAQPTIRQKLAKMISHAEANQAWLEQITDQMNHMTYEQQARNLSGPIGLLKSFATRSAHEIADEAVNIFGGRGLTQSGMGRVAEMFHRTYKFDAILGGTEEILADLGVRQAMKEMPKAML</sequence>
<dbReference type="Proteomes" id="UP000799438">
    <property type="component" value="Unassembled WGS sequence"/>
</dbReference>
<protein>
    <recommendedName>
        <fullName evidence="6">Cytochrome b5 heme-binding domain-containing protein</fullName>
    </recommendedName>
</protein>
<evidence type="ECO:0000256" key="2">
    <source>
        <dbReference type="ARBA" id="ARBA00009347"/>
    </source>
</evidence>
<dbReference type="Pfam" id="PF00173">
    <property type="entry name" value="Cyt-b5"/>
    <property type="match status" value="1"/>
</dbReference>
<dbReference type="InterPro" id="IPR009075">
    <property type="entry name" value="AcylCo_DH/oxidase_C"/>
</dbReference>
<reference evidence="7" key="1">
    <citation type="journal article" date="2020" name="Stud. Mycol.">
        <title>101 Dothideomycetes genomes: a test case for predicting lifestyles and emergence of pathogens.</title>
        <authorList>
            <person name="Haridas S."/>
            <person name="Albert R."/>
            <person name="Binder M."/>
            <person name="Bloem J."/>
            <person name="Labutti K."/>
            <person name="Salamov A."/>
            <person name="Andreopoulos B."/>
            <person name="Baker S."/>
            <person name="Barry K."/>
            <person name="Bills G."/>
            <person name="Bluhm B."/>
            <person name="Cannon C."/>
            <person name="Castanera R."/>
            <person name="Culley D."/>
            <person name="Daum C."/>
            <person name="Ezra D."/>
            <person name="Gonzalez J."/>
            <person name="Henrissat B."/>
            <person name="Kuo A."/>
            <person name="Liang C."/>
            <person name="Lipzen A."/>
            <person name="Lutzoni F."/>
            <person name="Magnuson J."/>
            <person name="Mondo S."/>
            <person name="Nolan M."/>
            <person name="Ohm R."/>
            <person name="Pangilinan J."/>
            <person name="Park H.-J."/>
            <person name="Ramirez L."/>
            <person name="Alfaro M."/>
            <person name="Sun H."/>
            <person name="Tritt A."/>
            <person name="Yoshinaga Y."/>
            <person name="Zwiers L.-H."/>
            <person name="Turgeon B."/>
            <person name="Goodwin S."/>
            <person name="Spatafora J."/>
            <person name="Crous P."/>
            <person name="Grigoriev I."/>
        </authorList>
    </citation>
    <scope>NUCLEOTIDE SEQUENCE</scope>
    <source>
        <strain evidence="7">CBS 121167</strain>
    </source>
</reference>
<comment type="cofactor">
    <cofactor evidence="1">
        <name>FAD</name>
        <dbReference type="ChEBI" id="CHEBI:57692"/>
    </cofactor>
</comment>
<dbReference type="PROSITE" id="PS00072">
    <property type="entry name" value="ACYL_COA_DH_1"/>
    <property type="match status" value="1"/>
</dbReference>
<keyword evidence="5" id="KW-0560">Oxidoreductase</keyword>
<dbReference type="SUPFAM" id="SSF47203">
    <property type="entry name" value="Acyl-CoA dehydrogenase C-terminal domain-like"/>
    <property type="match status" value="1"/>
</dbReference>
<dbReference type="GeneID" id="54294087"/>
<dbReference type="InterPro" id="IPR037069">
    <property type="entry name" value="AcylCoA_DH/ox_N_sf"/>
</dbReference>
<dbReference type="OrthoDB" id="2588832at2759"/>
<dbReference type="Pfam" id="PF02770">
    <property type="entry name" value="Acyl-CoA_dh_M"/>
    <property type="match status" value="1"/>
</dbReference>
<proteinExistence type="inferred from homology"/>